<dbReference type="InterPro" id="IPR033399">
    <property type="entry name" value="TP_0789-like"/>
</dbReference>
<keyword evidence="3" id="KW-0223">Dioxygenase</keyword>
<dbReference type="CDD" id="cd16329">
    <property type="entry name" value="LolA_like"/>
    <property type="match status" value="1"/>
</dbReference>
<dbReference type="EMBL" id="JACHFR010000003">
    <property type="protein sequence ID" value="MBB5219773.1"/>
    <property type="molecule type" value="Genomic_DNA"/>
</dbReference>
<dbReference type="RefSeq" id="WP_246428921.1">
    <property type="nucleotide sequence ID" value="NZ_JACHFR010000003.1"/>
</dbReference>
<dbReference type="Proteomes" id="UP000578697">
    <property type="component" value="Unassembled WGS sequence"/>
</dbReference>
<gene>
    <name evidence="3" type="ORF">HNP77_002155</name>
</gene>
<keyword evidence="1" id="KW-0732">Signal</keyword>
<sequence>MKMTSKITVLTLALLAAGSMTFAQGTGKSNEKGDEIMRIVRDFKKPDFSTSNVIMTLTDKNGKKETRAVREYGRDKDGQSSVVMMFLSPASVKDTRFLQIEKENADDDKFIYLPSLKSTRRVNASEGSKSFMGTDATYDDLSTREFDEDYHEYITTEDKNGYKNCDVVIMTPKDKKSSQYSYRKAWIYHVDEAEKIYYPVYTELYDKNNKLVKKLTVSRIEKVGDFYIPMDDKMENVQTGHSTTLEIKNVDTTTKIPDRYFTQNFLNTGK</sequence>
<protein>
    <submittedName>
        <fullName evidence="3">Cupin superfamily acireductone dioxygenase involved in methionine salvage</fullName>
    </submittedName>
</protein>
<dbReference type="Pfam" id="PF17131">
    <property type="entry name" value="LolA_like"/>
    <property type="match status" value="1"/>
</dbReference>
<feature type="signal peptide" evidence="1">
    <location>
        <begin position="1"/>
        <end position="23"/>
    </location>
</feature>
<proteinExistence type="predicted"/>
<feature type="chain" id="PRO_5032847441" evidence="1">
    <location>
        <begin position="24"/>
        <end position="270"/>
    </location>
</feature>
<dbReference type="GO" id="GO:0051213">
    <property type="term" value="F:dioxygenase activity"/>
    <property type="evidence" value="ECO:0007669"/>
    <property type="project" value="UniProtKB-KW"/>
</dbReference>
<reference evidence="3 4" key="1">
    <citation type="submission" date="2020-08" db="EMBL/GenBank/DDBJ databases">
        <title>Genomic Encyclopedia of Type Strains, Phase IV (KMG-IV): sequencing the most valuable type-strain genomes for metagenomic binning, comparative biology and taxonomic classification.</title>
        <authorList>
            <person name="Goeker M."/>
        </authorList>
    </citation>
    <scope>NUCLEOTIDE SEQUENCE [LARGE SCALE GENOMIC DNA]</scope>
    <source>
        <strain evidence="3 4">DSM 103679</strain>
    </source>
</reference>
<feature type="domain" description="Uncharacterized protein TP-0789" evidence="2">
    <location>
        <begin position="79"/>
        <end position="267"/>
    </location>
</feature>
<dbReference type="AlphaFoldDB" id="A0A840SJY3"/>
<keyword evidence="3" id="KW-0560">Oxidoreductase</keyword>
<evidence type="ECO:0000313" key="4">
    <source>
        <dbReference type="Proteomes" id="UP000578697"/>
    </source>
</evidence>
<dbReference type="Gene3D" id="2.50.20.10">
    <property type="entry name" value="Lipoprotein localisation LolA/LolB/LppX"/>
    <property type="match status" value="1"/>
</dbReference>
<organism evidence="3 4">
    <name type="scientific">Treponema rectale</name>
    <dbReference type="NCBI Taxonomy" id="744512"/>
    <lineage>
        <taxon>Bacteria</taxon>
        <taxon>Pseudomonadati</taxon>
        <taxon>Spirochaetota</taxon>
        <taxon>Spirochaetia</taxon>
        <taxon>Spirochaetales</taxon>
        <taxon>Treponemataceae</taxon>
        <taxon>Treponema</taxon>
    </lineage>
</organism>
<comment type="caution">
    <text evidence="3">The sequence shown here is derived from an EMBL/GenBank/DDBJ whole genome shotgun (WGS) entry which is preliminary data.</text>
</comment>
<evidence type="ECO:0000259" key="2">
    <source>
        <dbReference type="Pfam" id="PF17131"/>
    </source>
</evidence>
<evidence type="ECO:0000256" key="1">
    <source>
        <dbReference type="SAM" id="SignalP"/>
    </source>
</evidence>
<evidence type="ECO:0000313" key="3">
    <source>
        <dbReference type="EMBL" id="MBB5219773.1"/>
    </source>
</evidence>
<accession>A0A840SJY3</accession>
<keyword evidence="4" id="KW-1185">Reference proteome</keyword>
<name>A0A840SJY3_9SPIR</name>